<protein>
    <recommendedName>
        <fullName evidence="4">C3H1-type domain-containing protein</fullName>
    </recommendedName>
</protein>
<gene>
    <name evidence="2" type="ORF">PBS003_LOCUS7382</name>
</gene>
<evidence type="ECO:0008006" key="4">
    <source>
        <dbReference type="Google" id="ProtNLM"/>
    </source>
</evidence>
<feature type="region of interest" description="Disordered" evidence="1">
    <location>
        <begin position="36"/>
        <end position="64"/>
    </location>
</feature>
<proteinExistence type="predicted"/>
<sequence length="303" mass="35258">MVRDFEIKQRGLLLMAMDQVVDQAIKKQSEMLKDIRTKPSLSSSSGSPQRNLPQPSLFPECESPQKQSPYLLKAESPEVHRIDHRNLQHYLVGSKLMTESDRVRKAMFARMLNHIEGLPKATLCPLKTGHDPTCPLSHTYIEVMTYNPLYKSLICRQPSHYWGSEIKEDDSCACLHVDSGLAWAWMDKFGDKRFYCLHGDKCTNTKCFKSHTFEDMCWYNPSYKIKRCTVRTHDHISRTRKMIAPPLDCGYYHIDEGKNADKRNYLVESDHVGKEVKMLFIERTHKPLADFLETLRYVRNNNL</sequence>
<name>A0AAU9LCZ6_9STRA</name>
<comment type="caution">
    <text evidence="2">The sequence shown here is derived from an EMBL/GenBank/DDBJ whole genome shotgun (WGS) entry which is preliminary data.</text>
</comment>
<dbReference type="AlphaFoldDB" id="A0AAU9LCZ6"/>
<dbReference type="Proteomes" id="UP001160483">
    <property type="component" value="Unassembled WGS sequence"/>
</dbReference>
<evidence type="ECO:0000313" key="2">
    <source>
        <dbReference type="EMBL" id="CAH0480767.1"/>
    </source>
</evidence>
<reference evidence="2" key="1">
    <citation type="submission" date="2021-11" db="EMBL/GenBank/DDBJ databases">
        <authorList>
            <person name="Islam A."/>
            <person name="Islam S."/>
            <person name="Flora M.S."/>
            <person name="Rahman M."/>
            <person name="Ziaur R.M."/>
            <person name="Epstein J.H."/>
            <person name="Hassan M."/>
            <person name="Klassen M."/>
            <person name="Woodard K."/>
            <person name="Webb A."/>
            <person name="Webby R.J."/>
            <person name="El Zowalaty M.E."/>
        </authorList>
    </citation>
    <scope>NUCLEOTIDE SEQUENCE</scope>
    <source>
        <strain evidence="2">Pbs3</strain>
    </source>
</reference>
<organism evidence="2 3">
    <name type="scientific">Peronospora belbahrii</name>
    <dbReference type="NCBI Taxonomy" id="622444"/>
    <lineage>
        <taxon>Eukaryota</taxon>
        <taxon>Sar</taxon>
        <taxon>Stramenopiles</taxon>
        <taxon>Oomycota</taxon>
        <taxon>Peronosporomycetes</taxon>
        <taxon>Peronosporales</taxon>
        <taxon>Peronosporaceae</taxon>
        <taxon>Peronospora</taxon>
    </lineage>
</organism>
<evidence type="ECO:0000313" key="3">
    <source>
        <dbReference type="Proteomes" id="UP001160483"/>
    </source>
</evidence>
<accession>A0AAU9LCZ6</accession>
<dbReference type="EMBL" id="CAKKTJ010000325">
    <property type="protein sequence ID" value="CAH0480767.1"/>
    <property type="molecule type" value="Genomic_DNA"/>
</dbReference>
<evidence type="ECO:0000256" key="1">
    <source>
        <dbReference type="SAM" id="MobiDB-lite"/>
    </source>
</evidence>